<organism evidence="1 2">
    <name type="scientific">Synechococcus phage S-CAM3</name>
    <dbReference type="NCBI Taxonomy" id="1883366"/>
    <lineage>
        <taxon>Viruses</taxon>
        <taxon>Duplodnaviria</taxon>
        <taxon>Heunggongvirae</taxon>
        <taxon>Uroviricota</taxon>
        <taxon>Caudoviricetes</taxon>
        <taxon>Pantevenvirales</taxon>
        <taxon>Kyanoviridae</taxon>
        <taxon>Charybdisvirus</taxon>
        <taxon>Charybdisvirus scam3</taxon>
    </lineage>
</organism>
<reference evidence="1 2" key="1">
    <citation type="journal article" date="2016" name="Virology">
        <title>The genomic content and context of auxiliary metabolic genes in marine cyanomyoviruses.</title>
        <authorList>
            <person name="Crummett L.T."/>
            <person name="Puxty R.J."/>
            <person name="Weihe C."/>
            <person name="Marston M.F."/>
            <person name="Martiny J.B."/>
        </authorList>
    </citation>
    <scope>NUCLEOTIDE SEQUENCE [LARGE SCALE GENOMIC DNA]</scope>
    <source>
        <strain evidence="1">0808SB25</strain>
    </source>
</reference>
<name>A0A1D8KIX3_9CAUD</name>
<gene>
    <name evidence="1" type="ORF">S250808_072</name>
</gene>
<dbReference type="Proteomes" id="UP000240920">
    <property type="component" value="Segment"/>
</dbReference>
<protein>
    <submittedName>
        <fullName evidence="1">Uncharacterized protein</fullName>
    </submittedName>
</protein>
<evidence type="ECO:0000313" key="1">
    <source>
        <dbReference type="EMBL" id="AOV58577.1"/>
    </source>
</evidence>
<dbReference type="EMBL" id="KU686197">
    <property type="protein sequence ID" value="AOV58577.1"/>
    <property type="molecule type" value="Genomic_DNA"/>
</dbReference>
<proteinExistence type="predicted"/>
<accession>A0A1D8KIX3</accession>
<sequence>MNKTLLSNPQTLQDLQDFLFDTMMPADLAVDWFCNRFNVSATDEVIDYVVDAHFGMFADQ</sequence>
<evidence type="ECO:0000313" key="2">
    <source>
        <dbReference type="Proteomes" id="UP000240920"/>
    </source>
</evidence>